<name>A0A1L9X773_ASPA1</name>
<keyword evidence="2" id="KW-1185">Reference proteome</keyword>
<gene>
    <name evidence="1" type="ORF">ASPACDRAFT_37833</name>
</gene>
<evidence type="ECO:0000313" key="1">
    <source>
        <dbReference type="EMBL" id="OJK04277.1"/>
    </source>
</evidence>
<proteinExistence type="predicted"/>
<dbReference type="OrthoDB" id="4428759at2759"/>
<dbReference type="VEuPathDB" id="FungiDB:ASPACDRAFT_37833"/>
<evidence type="ECO:0000313" key="2">
    <source>
        <dbReference type="Proteomes" id="UP000184546"/>
    </source>
</evidence>
<protein>
    <submittedName>
        <fullName evidence="1">Uncharacterized protein</fullName>
    </submittedName>
</protein>
<accession>A0A1L9X773</accession>
<organism evidence="1 2">
    <name type="scientific">Aspergillus aculeatus (strain ATCC 16872 / CBS 172.66 / WB 5094)</name>
    <dbReference type="NCBI Taxonomy" id="690307"/>
    <lineage>
        <taxon>Eukaryota</taxon>
        <taxon>Fungi</taxon>
        <taxon>Dikarya</taxon>
        <taxon>Ascomycota</taxon>
        <taxon>Pezizomycotina</taxon>
        <taxon>Eurotiomycetes</taxon>
        <taxon>Eurotiomycetidae</taxon>
        <taxon>Eurotiales</taxon>
        <taxon>Aspergillaceae</taxon>
        <taxon>Aspergillus</taxon>
        <taxon>Aspergillus subgen. Circumdati</taxon>
    </lineage>
</organism>
<dbReference type="EMBL" id="KV878970">
    <property type="protein sequence ID" value="OJK04277.1"/>
    <property type="molecule type" value="Genomic_DNA"/>
</dbReference>
<dbReference type="Proteomes" id="UP000184546">
    <property type="component" value="Unassembled WGS sequence"/>
</dbReference>
<sequence length="195" mass="21988">MSDDVEQTFAEVAKATKSLKAFPYVAMPAHRLHNKARLMLQEHFSADRLQVYVDRAGTDPAPNPNDSYDEIFFIYDLFIRLSIPAVSDGIANLDSKDDPQSLGRYLDKSISHLRYPECTTNRLGSCLLKHINRDLNDRQSQIYSNGDSNPCAEALHLFSITWLLIADYMQDEDAFARPKIARSSFSTNSSLLPIG</sequence>
<dbReference type="RefSeq" id="XP_020060616.1">
    <property type="nucleotide sequence ID" value="XM_020200352.1"/>
</dbReference>
<reference evidence="2" key="1">
    <citation type="journal article" date="2017" name="Genome Biol.">
        <title>Comparative genomics reveals high biological diversity and specific adaptations in the industrially and medically important fungal genus Aspergillus.</title>
        <authorList>
            <person name="de Vries R.P."/>
            <person name="Riley R."/>
            <person name="Wiebenga A."/>
            <person name="Aguilar-Osorio G."/>
            <person name="Amillis S."/>
            <person name="Uchima C.A."/>
            <person name="Anderluh G."/>
            <person name="Asadollahi M."/>
            <person name="Askin M."/>
            <person name="Barry K."/>
            <person name="Battaglia E."/>
            <person name="Bayram O."/>
            <person name="Benocci T."/>
            <person name="Braus-Stromeyer S.A."/>
            <person name="Caldana C."/>
            <person name="Canovas D."/>
            <person name="Cerqueira G.C."/>
            <person name="Chen F."/>
            <person name="Chen W."/>
            <person name="Choi C."/>
            <person name="Clum A."/>
            <person name="Dos Santos R.A."/>
            <person name="Damasio A.R."/>
            <person name="Diallinas G."/>
            <person name="Emri T."/>
            <person name="Fekete E."/>
            <person name="Flipphi M."/>
            <person name="Freyberg S."/>
            <person name="Gallo A."/>
            <person name="Gournas C."/>
            <person name="Habgood R."/>
            <person name="Hainaut M."/>
            <person name="Harispe M.L."/>
            <person name="Henrissat B."/>
            <person name="Hilden K.S."/>
            <person name="Hope R."/>
            <person name="Hossain A."/>
            <person name="Karabika E."/>
            <person name="Karaffa L."/>
            <person name="Karanyi Z."/>
            <person name="Krasevec N."/>
            <person name="Kuo A."/>
            <person name="Kusch H."/>
            <person name="LaButti K."/>
            <person name="Lagendijk E.L."/>
            <person name="Lapidus A."/>
            <person name="Levasseur A."/>
            <person name="Lindquist E."/>
            <person name="Lipzen A."/>
            <person name="Logrieco A.F."/>
            <person name="MacCabe A."/>
            <person name="Maekelae M.R."/>
            <person name="Malavazi I."/>
            <person name="Melin P."/>
            <person name="Meyer V."/>
            <person name="Mielnichuk N."/>
            <person name="Miskei M."/>
            <person name="Molnar A.P."/>
            <person name="Mule G."/>
            <person name="Ngan C.Y."/>
            <person name="Orejas M."/>
            <person name="Orosz E."/>
            <person name="Ouedraogo J.P."/>
            <person name="Overkamp K.M."/>
            <person name="Park H.-S."/>
            <person name="Perrone G."/>
            <person name="Piumi F."/>
            <person name="Punt P.J."/>
            <person name="Ram A.F."/>
            <person name="Ramon A."/>
            <person name="Rauscher S."/>
            <person name="Record E."/>
            <person name="Riano-Pachon D.M."/>
            <person name="Robert V."/>
            <person name="Roehrig J."/>
            <person name="Ruller R."/>
            <person name="Salamov A."/>
            <person name="Salih N.S."/>
            <person name="Samson R.A."/>
            <person name="Sandor E."/>
            <person name="Sanguinetti M."/>
            <person name="Schuetze T."/>
            <person name="Sepcic K."/>
            <person name="Shelest E."/>
            <person name="Sherlock G."/>
            <person name="Sophianopoulou V."/>
            <person name="Squina F.M."/>
            <person name="Sun H."/>
            <person name="Susca A."/>
            <person name="Todd R.B."/>
            <person name="Tsang A."/>
            <person name="Unkles S.E."/>
            <person name="van de Wiele N."/>
            <person name="van Rossen-Uffink D."/>
            <person name="Oliveira J.V."/>
            <person name="Vesth T.C."/>
            <person name="Visser J."/>
            <person name="Yu J.-H."/>
            <person name="Zhou M."/>
            <person name="Andersen M.R."/>
            <person name="Archer D.B."/>
            <person name="Baker S.E."/>
            <person name="Benoit I."/>
            <person name="Brakhage A.A."/>
            <person name="Braus G.H."/>
            <person name="Fischer R."/>
            <person name="Frisvad J.C."/>
            <person name="Goldman G.H."/>
            <person name="Houbraken J."/>
            <person name="Oakley B."/>
            <person name="Pocsi I."/>
            <person name="Scazzocchio C."/>
            <person name="Seiboth B."/>
            <person name="vanKuyk P.A."/>
            <person name="Wortman J."/>
            <person name="Dyer P.S."/>
            <person name="Grigoriev I.V."/>
        </authorList>
    </citation>
    <scope>NUCLEOTIDE SEQUENCE [LARGE SCALE GENOMIC DNA]</scope>
    <source>
        <strain evidence="2">ATCC 16872 / CBS 172.66 / WB 5094</strain>
    </source>
</reference>
<dbReference type="AlphaFoldDB" id="A0A1L9X773"/>
<dbReference type="GeneID" id="30974166"/>